<feature type="compositionally biased region" description="Polar residues" evidence="1">
    <location>
        <begin position="53"/>
        <end position="65"/>
    </location>
</feature>
<feature type="transmembrane region" description="Helical" evidence="2">
    <location>
        <begin position="141"/>
        <end position="161"/>
    </location>
</feature>
<protein>
    <submittedName>
        <fullName evidence="3">Uncharacterized protein</fullName>
    </submittedName>
</protein>
<keyword evidence="2" id="KW-0472">Membrane</keyword>
<keyword evidence="2" id="KW-1133">Transmembrane helix</keyword>
<feature type="region of interest" description="Disordered" evidence="1">
    <location>
        <begin position="18"/>
        <end position="85"/>
    </location>
</feature>
<organism evidence="3 4">
    <name type="scientific">Hymenoscyphus albidus</name>
    <dbReference type="NCBI Taxonomy" id="595503"/>
    <lineage>
        <taxon>Eukaryota</taxon>
        <taxon>Fungi</taxon>
        <taxon>Dikarya</taxon>
        <taxon>Ascomycota</taxon>
        <taxon>Pezizomycotina</taxon>
        <taxon>Leotiomycetes</taxon>
        <taxon>Helotiales</taxon>
        <taxon>Helotiaceae</taxon>
        <taxon>Hymenoscyphus</taxon>
    </lineage>
</organism>
<evidence type="ECO:0000313" key="3">
    <source>
        <dbReference type="EMBL" id="CAG8975976.1"/>
    </source>
</evidence>
<feature type="compositionally biased region" description="Polar residues" evidence="1">
    <location>
        <begin position="75"/>
        <end position="85"/>
    </location>
</feature>
<evidence type="ECO:0000256" key="1">
    <source>
        <dbReference type="SAM" id="MobiDB-lite"/>
    </source>
</evidence>
<evidence type="ECO:0000313" key="4">
    <source>
        <dbReference type="Proteomes" id="UP000701801"/>
    </source>
</evidence>
<accession>A0A9N9Q6V8</accession>
<name>A0A9N9Q6V8_9HELO</name>
<keyword evidence="2" id="KW-0812">Transmembrane</keyword>
<keyword evidence="4" id="KW-1185">Reference proteome</keyword>
<sequence length="186" mass="20689">SEQCPLLLQDDNLERYYDSFSEVPQEPPKHNAQKAATASSVEEETTKIWERLNSPSQTAQSSESLEGNGGEVSESLDTTLSSTPNNEEEISYYSLPGIVAPGEEVERRHEVSRITWAGLGRPYKSFLRYSKSKLSKTRQGVREWILVAFVGCLAALMAFIIDNSQAILFDVKYGFCSGDDSLHQSS</sequence>
<dbReference type="AlphaFoldDB" id="A0A9N9Q6V8"/>
<dbReference type="EMBL" id="CAJVRM010000158">
    <property type="protein sequence ID" value="CAG8975976.1"/>
    <property type="molecule type" value="Genomic_DNA"/>
</dbReference>
<proteinExistence type="predicted"/>
<reference evidence="3" key="1">
    <citation type="submission" date="2021-07" db="EMBL/GenBank/DDBJ databases">
        <authorList>
            <person name="Durling M."/>
        </authorList>
    </citation>
    <scope>NUCLEOTIDE SEQUENCE</scope>
</reference>
<dbReference type="Proteomes" id="UP000701801">
    <property type="component" value="Unassembled WGS sequence"/>
</dbReference>
<feature type="non-terminal residue" evidence="3">
    <location>
        <position position="186"/>
    </location>
</feature>
<comment type="caution">
    <text evidence="3">The sequence shown here is derived from an EMBL/GenBank/DDBJ whole genome shotgun (WGS) entry which is preliminary data.</text>
</comment>
<evidence type="ECO:0000256" key="2">
    <source>
        <dbReference type="SAM" id="Phobius"/>
    </source>
</evidence>
<gene>
    <name evidence="3" type="ORF">HYALB_00012311</name>
</gene>
<feature type="non-terminal residue" evidence="3">
    <location>
        <position position="1"/>
    </location>
</feature>